<dbReference type="STRING" id="408657.SAMN04487995_1891"/>
<evidence type="ECO:0000313" key="2">
    <source>
        <dbReference type="EMBL" id="SEI72537.1"/>
    </source>
</evidence>
<feature type="coiled-coil region" evidence="1">
    <location>
        <begin position="34"/>
        <end position="109"/>
    </location>
</feature>
<dbReference type="Proteomes" id="UP000199532">
    <property type="component" value="Unassembled WGS sequence"/>
</dbReference>
<reference evidence="2 3" key="1">
    <citation type="submission" date="2016-10" db="EMBL/GenBank/DDBJ databases">
        <authorList>
            <person name="de Groot N.N."/>
        </authorList>
    </citation>
    <scope>NUCLEOTIDE SEQUENCE [LARGE SCALE GENOMIC DNA]</scope>
    <source>
        <strain evidence="2 3">DSM 19938</strain>
    </source>
</reference>
<keyword evidence="3" id="KW-1185">Reference proteome</keyword>
<organism evidence="2 3">
    <name type="scientific">Dyadobacter koreensis</name>
    <dbReference type="NCBI Taxonomy" id="408657"/>
    <lineage>
        <taxon>Bacteria</taxon>
        <taxon>Pseudomonadati</taxon>
        <taxon>Bacteroidota</taxon>
        <taxon>Cytophagia</taxon>
        <taxon>Cytophagales</taxon>
        <taxon>Spirosomataceae</taxon>
        <taxon>Dyadobacter</taxon>
    </lineage>
</organism>
<sequence length="114" mass="13168">MDPSNPRMIERKLSDLEKKLDILILTKEKLSWSVSELQRENDELRTGNAALKVEVQEIKKKYTSLQKDFNKSKTFVKIVTSKLTPTGGLAELKEAVERYIEEIDKCIELLEDTL</sequence>
<dbReference type="OrthoDB" id="1467932at2"/>
<proteinExistence type="predicted"/>
<dbReference type="RefSeq" id="WP_090334916.1">
    <property type="nucleotide sequence ID" value="NZ_FNXY01000003.1"/>
</dbReference>
<name>A0A1H6T5Y4_9BACT</name>
<protein>
    <submittedName>
        <fullName evidence="2">Uncharacterized protein</fullName>
    </submittedName>
</protein>
<evidence type="ECO:0000313" key="3">
    <source>
        <dbReference type="Proteomes" id="UP000199532"/>
    </source>
</evidence>
<accession>A0A1H6T5Y4</accession>
<gene>
    <name evidence="2" type="ORF">SAMN04487995_1891</name>
</gene>
<keyword evidence="1" id="KW-0175">Coiled coil</keyword>
<dbReference type="AlphaFoldDB" id="A0A1H6T5Y4"/>
<evidence type="ECO:0000256" key="1">
    <source>
        <dbReference type="SAM" id="Coils"/>
    </source>
</evidence>
<dbReference type="EMBL" id="FNXY01000003">
    <property type="protein sequence ID" value="SEI72537.1"/>
    <property type="molecule type" value="Genomic_DNA"/>
</dbReference>